<dbReference type="PANTHER" id="PTHR24099">
    <property type="entry name" value="E3 UBIQUITIN-PROTEIN LIGASE TRIM36-RELATED"/>
    <property type="match status" value="1"/>
</dbReference>
<evidence type="ECO:0000259" key="1">
    <source>
        <dbReference type="PROSITE" id="PS50853"/>
    </source>
</evidence>
<dbReference type="SUPFAM" id="SSF49265">
    <property type="entry name" value="Fibronectin type III"/>
    <property type="match status" value="1"/>
</dbReference>
<dbReference type="InterPro" id="IPR050617">
    <property type="entry name" value="E3_ligase_FN3/SPRY"/>
</dbReference>
<protein>
    <submittedName>
        <fullName evidence="2">Neogenin</fullName>
    </submittedName>
</protein>
<dbReference type="CDD" id="cd00063">
    <property type="entry name" value="FN3"/>
    <property type="match status" value="2"/>
</dbReference>
<dbReference type="EMBL" id="BMAT01001472">
    <property type="protein sequence ID" value="GFR86243.1"/>
    <property type="molecule type" value="Genomic_DNA"/>
</dbReference>
<dbReference type="PROSITE" id="PS50853">
    <property type="entry name" value="FN3"/>
    <property type="match status" value="2"/>
</dbReference>
<feature type="domain" description="Fibronectin type-III" evidence="1">
    <location>
        <begin position="91"/>
        <end position="184"/>
    </location>
</feature>
<dbReference type="InterPro" id="IPR003961">
    <property type="entry name" value="FN3_dom"/>
</dbReference>
<gene>
    <name evidence="2" type="ORF">ElyMa_000715200</name>
</gene>
<name>A0AAV4GKK1_9GAST</name>
<keyword evidence="3" id="KW-1185">Reference proteome</keyword>
<reference evidence="2 3" key="1">
    <citation type="journal article" date="2021" name="Elife">
        <title>Chloroplast acquisition without the gene transfer in kleptoplastic sea slugs, Plakobranchus ocellatus.</title>
        <authorList>
            <person name="Maeda T."/>
            <person name="Takahashi S."/>
            <person name="Yoshida T."/>
            <person name="Shimamura S."/>
            <person name="Takaki Y."/>
            <person name="Nagai Y."/>
            <person name="Toyoda A."/>
            <person name="Suzuki Y."/>
            <person name="Arimoto A."/>
            <person name="Ishii H."/>
            <person name="Satoh N."/>
            <person name="Nishiyama T."/>
            <person name="Hasebe M."/>
            <person name="Maruyama T."/>
            <person name="Minagawa J."/>
            <person name="Obokata J."/>
            <person name="Shigenobu S."/>
        </authorList>
    </citation>
    <scope>NUCLEOTIDE SEQUENCE [LARGE SCALE GENOMIC DNA]</scope>
</reference>
<accession>A0AAV4GKK1</accession>
<dbReference type="Pfam" id="PF00041">
    <property type="entry name" value="fn3"/>
    <property type="match status" value="2"/>
</dbReference>
<dbReference type="InterPro" id="IPR013783">
    <property type="entry name" value="Ig-like_fold"/>
</dbReference>
<evidence type="ECO:0000313" key="2">
    <source>
        <dbReference type="EMBL" id="GFR86243.1"/>
    </source>
</evidence>
<feature type="domain" description="Fibronectin type-III" evidence="1">
    <location>
        <begin position="1"/>
        <end position="87"/>
    </location>
</feature>
<sequence length="186" mass="20973">MAGDDPTSALITWRPPELNHGNITGYQIYYGTKKGKLSAQVNLSRSELSYRVQFLKPQKSYHFSVEAWNKKGPGPLAEPVKYRTPRVIGNAPTDVSIRPSENPYNAVVTWQPPSPVTKRIKYYTITYHTEDGKHLTTDRVAASNLTTVLKSLQASTTYHMRVQAHYRRGASPHSETAKYSIPKELL</sequence>
<proteinExistence type="predicted"/>
<comment type="caution">
    <text evidence="2">The sequence shown here is derived from an EMBL/GenBank/DDBJ whole genome shotgun (WGS) entry which is preliminary data.</text>
</comment>
<dbReference type="Proteomes" id="UP000762676">
    <property type="component" value="Unassembled WGS sequence"/>
</dbReference>
<evidence type="ECO:0000313" key="3">
    <source>
        <dbReference type="Proteomes" id="UP000762676"/>
    </source>
</evidence>
<dbReference type="PANTHER" id="PTHR24099:SF11">
    <property type="entry name" value="FIBRONECTIN TYPE III DOMAIN-CONTAINING 3BA-RELATED"/>
    <property type="match status" value="1"/>
</dbReference>
<dbReference type="AlphaFoldDB" id="A0AAV4GKK1"/>
<organism evidence="2 3">
    <name type="scientific">Elysia marginata</name>
    <dbReference type="NCBI Taxonomy" id="1093978"/>
    <lineage>
        <taxon>Eukaryota</taxon>
        <taxon>Metazoa</taxon>
        <taxon>Spiralia</taxon>
        <taxon>Lophotrochozoa</taxon>
        <taxon>Mollusca</taxon>
        <taxon>Gastropoda</taxon>
        <taxon>Heterobranchia</taxon>
        <taxon>Euthyneura</taxon>
        <taxon>Panpulmonata</taxon>
        <taxon>Sacoglossa</taxon>
        <taxon>Placobranchoidea</taxon>
        <taxon>Plakobranchidae</taxon>
        <taxon>Elysia</taxon>
    </lineage>
</organism>
<dbReference type="Gene3D" id="2.60.40.10">
    <property type="entry name" value="Immunoglobulins"/>
    <property type="match status" value="2"/>
</dbReference>
<dbReference type="PRINTS" id="PR00014">
    <property type="entry name" value="FNTYPEIII"/>
</dbReference>
<dbReference type="SMART" id="SM00060">
    <property type="entry name" value="FN3"/>
    <property type="match status" value="2"/>
</dbReference>
<dbReference type="InterPro" id="IPR036116">
    <property type="entry name" value="FN3_sf"/>
</dbReference>